<keyword evidence="4" id="KW-1185">Reference proteome</keyword>
<dbReference type="Proteomes" id="UP000309594">
    <property type="component" value="Unassembled WGS sequence"/>
</dbReference>
<gene>
    <name evidence="2" type="ORF">EZ444_08705</name>
    <name evidence="3" type="ORF">FBD94_20390</name>
</gene>
<evidence type="ECO:0000256" key="1">
    <source>
        <dbReference type="SAM" id="SignalP"/>
    </source>
</evidence>
<evidence type="ECO:0000313" key="2">
    <source>
        <dbReference type="EMBL" id="TCC96937.1"/>
    </source>
</evidence>
<accession>A0A4R0NBE1</accession>
<keyword evidence="1" id="KW-0732">Signal</keyword>
<name>A0A4R0NBE1_9SPHI</name>
<dbReference type="AlphaFoldDB" id="A0A4R0NBE1"/>
<reference evidence="2 4" key="1">
    <citation type="submission" date="2019-02" db="EMBL/GenBank/DDBJ databases">
        <title>Pedobacter sp. RP-3-8 sp. nov., isolated from Arctic soil.</title>
        <authorList>
            <person name="Dahal R.H."/>
        </authorList>
    </citation>
    <scope>NUCLEOTIDE SEQUENCE [LARGE SCALE GENOMIC DNA]</scope>
    <source>
        <strain evidence="2 4">RP-3-8</strain>
    </source>
</reference>
<evidence type="ECO:0000313" key="3">
    <source>
        <dbReference type="EMBL" id="TKC57636.1"/>
    </source>
</evidence>
<evidence type="ECO:0000313" key="5">
    <source>
        <dbReference type="Proteomes" id="UP000309594"/>
    </source>
</evidence>
<dbReference type="InterPro" id="IPR025514">
    <property type="entry name" value="DUF4402"/>
</dbReference>
<dbReference type="RefSeq" id="WP_131608349.1">
    <property type="nucleotide sequence ID" value="NZ_SJSM01000004.1"/>
</dbReference>
<feature type="signal peptide" evidence="1">
    <location>
        <begin position="1"/>
        <end position="25"/>
    </location>
</feature>
<sequence length="169" mass="16864">MKRLIIATGITFSVFCFTSSGFAQASAEADASATIVTPISIAKVDDMDFGNVATNGAVGTVTLSPDGSRGFSGGVTLPADDGSVSAATFTVTGSGAYTYTITLPTSVVITSGTDNMTVNAFTSTPLSAEGLLAGGTQTISIGATLNLVASQAEGSYTSATPFTVTVNYN</sequence>
<protein>
    <submittedName>
        <fullName evidence="2">DUF4402 domain-containing protein</fullName>
    </submittedName>
</protein>
<feature type="chain" id="PRO_5040597728" evidence="1">
    <location>
        <begin position="26"/>
        <end position="169"/>
    </location>
</feature>
<dbReference type="EMBL" id="SWDX01000009">
    <property type="protein sequence ID" value="TKC57636.1"/>
    <property type="molecule type" value="Genomic_DNA"/>
</dbReference>
<dbReference type="Proteomes" id="UP000291117">
    <property type="component" value="Unassembled WGS sequence"/>
</dbReference>
<dbReference type="OrthoDB" id="1436810at2"/>
<dbReference type="EMBL" id="SJSM01000004">
    <property type="protein sequence ID" value="TCC96937.1"/>
    <property type="molecule type" value="Genomic_DNA"/>
</dbReference>
<accession>A0A4V5PDM2</accession>
<proteinExistence type="predicted"/>
<evidence type="ECO:0000313" key="4">
    <source>
        <dbReference type="Proteomes" id="UP000291117"/>
    </source>
</evidence>
<organism evidence="2 4">
    <name type="scientific">Pedobacter hiemivivus</name>
    <dbReference type="NCBI Taxonomy" id="2530454"/>
    <lineage>
        <taxon>Bacteria</taxon>
        <taxon>Pseudomonadati</taxon>
        <taxon>Bacteroidota</taxon>
        <taxon>Sphingobacteriia</taxon>
        <taxon>Sphingobacteriales</taxon>
        <taxon>Sphingobacteriaceae</taxon>
        <taxon>Pedobacter</taxon>
    </lineage>
</organism>
<comment type="caution">
    <text evidence="2">The sequence shown here is derived from an EMBL/GenBank/DDBJ whole genome shotgun (WGS) entry which is preliminary data.</text>
</comment>
<reference evidence="3 5" key="2">
    <citation type="submission" date="2019-04" db="EMBL/GenBank/DDBJ databases">
        <title>Pedobacter sp. RP-1-16 sp. nov., isolated from Arctic soil.</title>
        <authorList>
            <person name="Dahal R.H."/>
            <person name="Kim D.-U."/>
        </authorList>
    </citation>
    <scope>NUCLEOTIDE SEQUENCE [LARGE SCALE GENOMIC DNA]</scope>
    <source>
        <strain evidence="3 5">RP-1-16</strain>
    </source>
</reference>
<dbReference type="Pfam" id="PF14352">
    <property type="entry name" value="DUF4402"/>
    <property type="match status" value="1"/>
</dbReference>